<dbReference type="AlphaFoldDB" id="A0AAF0UR67"/>
<reference evidence="1" key="1">
    <citation type="submission" date="2023-08" db="EMBL/GenBank/DDBJ databases">
        <title>A de novo genome assembly of Solanum verrucosum Schlechtendal, a Mexican diploid species geographically isolated from the other diploid A-genome species in potato relatives.</title>
        <authorList>
            <person name="Hosaka K."/>
        </authorList>
    </citation>
    <scope>NUCLEOTIDE SEQUENCE</scope>
    <source>
        <tissue evidence="1">Young leaves</tissue>
    </source>
</reference>
<dbReference type="Proteomes" id="UP001234989">
    <property type="component" value="Chromosome 10"/>
</dbReference>
<proteinExistence type="predicted"/>
<name>A0AAF0UR67_SOLVR</name>
<sequence length="103" mass="11997">MGSVAHFDEDKKEFIRDVHRYCRLDGKRQVGLDLFFVELKEVGLKKSVEAFSQEGDGLLRYQGQLCVPNINDLREKIISEAHCSRYFVHLGSIKMYPDLQEVY</sequence>
<evidence type="ECO:0000313" key="2">
    <source>
        <dbReference type="Proteomes" id="UP001234989"/>
    </source>
</evidence>
<gene>
    <name evidence="1" type="ORF">MTR67_043363</name>
</gene>
<keyword evidence="2" id="KW-1185">Reference proteome</keyword>
<protein>
    <submittedName>
        <fullName evidence="1">Uncharacterized protein</fullName>
    </submittedName>
</protein>
<evidence type="ECO:0000313" key="1">
    <source>
        <dbReference type="EMBL" id="WMV49978.1"/>
    </source>
</evidence>
<dbReference type="EMBL" id="CP133621">
    <property type="protein sequence ID" value="WMV49978.1"/>
    <property type="molecule type" value="Genomic_DNA"/>
</dbReference>
<accession>A0AAF0UR67</accession>
<organism evidence="1 2">
    <name type="scientific">Solanum verrucosum</name>
    <dbReference type="NCBI Taxonomy" id="315347"/>
    <lineage>
        <taxon>Eukaryota</taxon>
        <taxon>Viridiplantae</taxon>
        <taxon>Streptophyta</taxon>
        <taxon>Embryophyta</taxon>
        <taxon>Tracheophyta</taxon>
        <taxon>Spermatophyta</taxon>
        <taxon>Magnoliopsida</taxon>
        <taxon>eudicotyledons</taxon>
        <taxon>Gunneridae</taxon>
        <taxon>Pentapetalae</taxon>
        <taxon>asterids</taxon>
        <taxon>lamiids</taxon>
        <taxon>Solanales</taxon>
        <taxon>Solanaceae</taxon>
        <taxon>Solanoideae</taxon>
        <taxon>Solaneae</taxon>
        <taxon>Solanum</taxon>
    </lineage>
</organism>